<name>A0A5Q2N7U9_9FIRM</name>
<reference evidence="2" key="1">
    <citation type="submission" date="2019-11" db="EMBL/GenBank/DDBJ databases">
        <title>Genome sequence of Heliorestis convoluta strain HH, an alkaliphilic and minimalistic phototrophic bacterium from a soda lake in Egypt.</title>
        <authorList>
            <person name="Dewey E.D."/>
            <person name="Stokes L.M."/>
            <person name="Burchell B.M."/>
            <person name="Shaffer K.N."/>
            <person name="Huntington A.M."/>
            <person name="Baker J.M."/>
            <person name="Nadendla S."/>
            <person name="Giglio M.G."/>
            <person name="Touchman J.W."/>
            <person name="Blankenship R.E."/>
            <person name="Madigan M.T."/>
            <person name="Sattley W.M."/>
        </authorList>
    </citation>
    <scope>NUCLEOTIDE SEQUENCE [LARGE SCALE GENOMIC DNA]</scope>
    <source>
        <strain evidence="2">HH</strain>
    </source>
</reference>
<gene>
    <name evidence="1" type="ORF">FTV88_2472</name>
</gene>
<keyword evidence="2" id="KW-1185">Reference proteome</keyword>
<sequence length="87" mass="9736">MGKKELHFGLLLTPCYSIHTFFLKHEIDVVFLGENNQVLFLIQQAQRGRIFVGVPGTKTVLELPPTVTKGKLHIGDILAFIPFSTSQ</sequence>
<dbReference type="Proteomes" id="UP000366051">
    <property type="component" value="Chromosome"/>
</dbReference>
<organism evidence="1 2">
    <name type="scientific">Heliorestis convoluta</name>
    <dbReference type="NCBI Taxonomy" id="356322"/>
    <lineage>
        <taxon>Bacteria</taxon>
        <taxon>Bacillati</taxon>
        <taxon>Bacillota</taxon>
        <taxon>Clostridia</taxon>
        <taxon>Eubacteriales</taxon>
        <taxon>Heliobacteriaceae</taxon>
        <taxon>Heliorestis</taxon>
    </lineage>
</organism>
<protein>
    <recommendedName>
        <fullName evidence="3">DUF192 domain-containing protein</fullName>
    </recommendedName>
</protein>
<evidence type="ECO:0000313" key="1">
    <source>
        <dbReference type="EMBL" id="QGG48565.1"/>
    </source>
</evidence>
<dbReference type="AlphaFoldDB" id="A0A5Q2N7U9"/>
<accession>A0A5Q2N7U9</accession>
<evidence type="ECO:0008006" key="3">
    <source>
        <dbReference type="Google" id="ProtNLM"/>
    </source>
</evidence>
<evidence type="ECO:0000313" key="2">
    <source>
        <dbReference type="Proteomes" id="UP000366051"/>
    </source>
</evidence>
<dbReference type="EMBL" id="CP045875">
    <property type="protein sequence ID" value="QGG48565.1"/>
    <property type="molecule type" value="Genomic_DNA"/>
</dbReference>
<proteinExistence type="predicted"/>
<dbReference type="KEGG" id="hcv:FTV88_2472"/>